<dbReference type="Pfam" id="PF00072">
    <property type="entry name" value="Response_reg"/>
    <property type="match status" value="1"/>
</dbReference>
<evidence type="ECO:0000313" key="4">
    <source>
        <dbReference type="EMBL" id="MBP3955892.1"/>
    </source>
</evidence>
<gene>
    <name evidence="4" type="ORF">J8F10_11405</name>
</gene>
<evidence type="ECO:0000259" key="3">
    <source>
        <dbReference type="PROSITE" id="PS50110"/>
    </source>
</evidence>
<dbReference type="PANTHER" id="PTHR44591">
    <property type="entry name" value="STRESS RESPONSE REGULATOR PROTEIN 1"/>
    <property type="match status" value="1"/>
</dbReference>
<dbReference type="InterPro" id="IPR050595">
    <property type="entry name" value="Bact_response_regulator"/>
</dbReference>
<dbReference type="Gene3D" id="3.40.50.2300">
    <property type="match status" value="1"/>
</dbReference>
<dbReference type="InterPro" id="IPR011006">
    <property type="entry name" value="CheY-like_superfamily"/>
</dbReference>
<dbReference type="PROSITE" id="PS50110">
    <property type="entry name" value="RESPONSE_REGULATORY"/>
    <property type="match status" value="1"/>
</dbReference>
<organism evidence="4 5">
    <name type="scientific">Gemmata palustris</name>
    <dbReference type="NCBI Taxonomy" id="2822762"/>
    <lineage>
        <taxon>Bacteria</taxon>
        <taxon>Pseudomonadati</taxon>
        <taxon>Planctomycetota</taxon>
        <taxon>Planctomycetia</taxon>
        <taxon>Gemmatales</taxon>
        <taxon>Gemmataceae</taxon>
        <taxon>Gemmata</taxon>
    </lineage>
</organism>
<evidence type="ECO:0000256" key="2">
    <source>
        <dbReference type="PROSITE-ProRule" id="PRU00169"/>
    </source>
</evidence>
<name>A0ABS5BQB0_9BACT</name>
<dbReference type="PANTHER" id="PTHR44591:SF3">
    <property type="entry name" value="RESPONSE REGULATORY DOMAIN-CONTAINING PROTEIN"/>
    <property type="match status" value="1"/>
</dbReference>
<keyword evidence="1 2" id="KW-0597">Phosphoprotein</keyword>
<dbReference type="EMBL" id="JAGKQQ010000001">
    <property type="protein sequence ID" value="MBP3955892.1"/>
    <property type="molecule type" value="Genomic_DNA"/>
</dbReference>
<keyword evidence="5" id="KW-1185">Reference proteome</keyword>
<proteinExistence type="predicted"/>
<dbReference type="SUPFAM" id="SSF52172">
    <property type="entry name" value="CheY-like"/>
    <property type="match status" value="1"/>
</dbReference>
<dbReference type="InterPro" id="IPR001789">
    <property type="entry name" value="Sig_transdc_resp-reg_receiver"/>
</dbReference>
<feature type="modified residue" description="4-aspartylphosphate" evidence="2">
    <location>
        <position position="103"/>
    </location>
</feature>
<reference evidence="4 5" key="1">
    <citation type="submission" date="2021-04" db="EMBL/GenBank/DDBJ databases">
        <authorList>
            <person name="Ivanova A."/>
        </authorList>
    </citation>
    <scope>NUCLEOTIDE SEQUENCE [LARGE SCALE GENOMIC DNA]</scope>
    <source>
        <strain evidence="4 5">G18</strain>
    </source>
</reference>
<dbReference type="Proteomes" id="UP000676565">
    <property type="component" value="Unassembled WGS sequence"/>
</dbReference>
<dbReference type="SMART" id="SM00448">
    <property type="entry name" value="REC"/>
    <property type="match status" value="1"/>
</dbReference>
<comment type="caution">
    <text evidence="4">The sequence shown here is derived from an EMBL/GenBank/DDBJ whole genome shotgun (WGS) entry which is preliminary data.</text>
</comment>
<evidence type="ECO:0000313" key="5">
    <source>
        <dbReference type="Proteomes" id="UP000676565"/>
    </source>
</evidence>
<feature type="domain" description="Response regulatory" evidence="3">
    <location>
        <begin position="54"/>
        <end position="170"/>
    </location>
</feature>
<accession>A0ABS5BQB0</accession>
<protein>
    <submittedName>
        <fullName evidence="4">Response regulator</fullName>
    </submittedName>
</protein>
<evidence type="ECO:0000256" key="1">
    <source>
        <dbReference type="ARBA" id="ARBA00022553"/>
    </source>
</evidence>
<dbReference type="RefSeq" id="WP_210653946.1">
    <property type="nucleotide sequence ID" value="NZ_JAGKQQ010000001.1"/>
</dbReference>
<sequence>MLPPDDQPSESDRIALRDPARSVFQVATGALWPAHAHGPFVSGALEDDPHHPLRVMVVDDNVDAADALAALTEVLGCETRICYGGVAALKALAEEVPDVLLLDLSMPEVNGLEVAARARALAGRRMFLLVATTALGDWEDRTATALAGFHFHLVKPVDMTTLRSALDRFRAVRGESPLLSPGSTPDTRPV</sequence>